<dbReference type="AlphaFoldDB" id="A0ABD2QGN0"/>
<dbReference type="Proteomes" id="UP001626550">
    <property type="component" value="Unassembled WGS sequence"/>
</dbReference>
<comment type="caution">
    <text evidence="2">The sequence shown here is derived from an EMBL/GenBank/DDBJ whole genome shotgun (WGS) entry which is preliminary data.</text>
</comment>
<organism evidence="2 3">
    <name type="scientific">Cichlidogyrus casuarinus</name>
    <dbReference type="NCBI Taxonomy" id="1844966"/>
    <lineage>
        <taxon>Eukaryota</taxon>
        <taxon>Metazoa</taxon>
        <taxon>Spiralia</taxon>
        <taxon>Lophotrochozoa</taxon>
        <taxon>Platyhelminthes</taxon>
        <taxon>Monogenea</taxon>
        <taxon>Monopisthocotylea</taxon>
        <taxon>Dactylogyridea</taxon>
        <taxon>Ancyrocephalidae</taxon>
        <taxon>Cichlidogyrus</taxon>
    </lineage>
</organism>
<sequence length="192" mass="20984">MEPRCSKTFGYAVSEELVKNLPATTNNLDSLSDIPTQESSEPVASQNNKSANAMTYPHGTAYHLDISRLLRILALGVPPPVPTCRSLISTAIIRGFNSSQEQPNCAQGTGSVPDIKQLIVSQDGKDKRLTTPKGLFKLIAFNFYFSAIPQSPEDIMVPSAPCVNDMHPLETLHNSLTLAQLENFLLYQVPLD</sequence>
<evidence type="ECO:0000313" key="3">
    <source>
        <dbReference type="Proteomes" id="UP001626550"/>
    </source>
</evidence>
<accession>A0ABD2QGN0</accession>
<feature type="region of interest" description="Disordered" evidence="1">
    <location>
        <begin position="25"/>
        <end position="54"/>
    </location>
</feature>
<evidence type="ECO:0000256" key="1">
    <source>
        <dbReference type="SAM" id="MobiDB-lite"/>
    </source>
</evidence>
<gene>
    <name evidence="2" type="ORF">Ciccas_002643</name>
</gene>
<protein>
    <submittedName>
        <fullName evidence="2">Uncharacterized protein</fullName>
    </submittedName>
</protein>
<name>A0ABD2QGN0_9PLAT</name>
<reference evidence="2 3" key="1">
    <citation type="submission" date="2024-11" db="EMBL/GenBank/DDBJ databases">
        <title>Adaptive evolution of stress response genes in parasites aligns with host niche diversity.</title>
        <authorList>
            <person name="Hahn C."/>
            <person name="Resl P."/>
        </authorList>
    </citation>
    <scope>NUCLEOTIDE SEQUENCE [LARGE SCALE GENOMIC DNA]</scope>
    <source>
        <strain evidence="2">EGGRZ-B1_66</strain>
        <tissue evidence="2">Body</tissue>
    </source>
</reference>
<proteinExistence type="predicted"/>
<dbReference type="EMBL" id="JBJKFK010000214">
    <property type="protein sequence ID" value="KAL3318690.1"/>
    <property type="molecule type" value="Genomic_DNA"/>
</dbReference>
<feature type="compositionally biased region" description="Polar residues" evidence="1">
    <location>
        <begin position="25"/>
        <end position="53"/>
    </location>
</feature>
<evidence type="ECO:0000313" key="2">
    <source>
        <dbReference type="EMBL" id="KAL3318690.1"/>
    </source>
</evidence>
<keyword evidence="3" id="KW-1185">Reference proteome</keyword>